<sequence>MAAFKYVVYNNGIDTEQSYPYKQFLTTCSYSNQTRGTTAISGRLLPDGDEIQLQMALVTIGPISVAFDASLMRFYFKGIFSSPQCSQTANHAGLAVGYGTDEVKLKNGTTKLIDYWLIKNSWSDVWGYDGYLKLARNQNNMCGIGHQSCYPTRLRSSQSLIPPPPSTSLQITLKKKTMNVADSALIQRIQ</sequence>
<proteinExistence type="inferred from homology"/>
<dbReference type="InterPro" id="IPR038765">
    <property type="entry name" value="Papain-like_cys_pep_sf"/>
</dbReference>
<dbReference type="Proteomes" id="UP000887581">
    <property type="component" value="Unplaced"/>
</dbReference>
<name>A0A915PZJ9_9BILA</name>
<dbReference type="Gene3D" id="3.90.70.10">
    <property type="entry name" value="Cysteine proteinases"/>
    <property type="match status" value="1"/>
</dbReference>
<reference evidence="4" key="1">
    <citation type="submission" date="2022-11" db="UniProtKB">
        <authorList>
            <consortium name="WormBaseParasite"/>
        </authorList>
    </citation>
    <scope>IDENTIFICATION</scope>
</reference>
<dbReference type="SMART" id="SM00645">
    <property type="entry name" value="Pept_C1"/>
    <property type="match status" value="1"/>
</dbReference>
<dbReference type="InterPro" id="IPR013128">
    <property type="entry name" value="Peptidase_C1A"/>
</dbReference>
<dbReference type="InterPro" id="IPR025661">
    <property type="entry name" value="Pept_asp_AS"/>
</dbReference>
<accession>A0A915PZJ9</accession>
<dbReference type="PANTHER" id="PTHR12411">
    <property type="entry name" value="CYSTEINE PROTEASE FAMILY C1-RELATED"/>
    <property type="match status" value="1"/>
</dbReference>
<evidence type="ECO:0000313" key="3">
    <source>
        <dbReference type="Proteomes" id="UP000887581"/>
    </source>
</evidence>
<protein>
    <submittedName>
        <fullName evidence="4">Peptidase C1A papain C-terminal domain-containing protein</fullName>
    </submittedName>
</protein>
<dbReference type="PROSITE" id="PS00640">
    <property type="entry name" value="THIOL_PROTEASE_ASN"/>
    <property type="match status" value="1"/>
</dbReference>
<evidence type="ECO:0000313" key="4">
    <source>
        <dbReference type="WBParaSite" id="sdigi.contig635.g9311.t1"/>
    </source>
</evidence>
<dbReference type="GO" id="GO:0008234">
    <property type="term" value="F:cysteine-type peptidase activity"/>
    <property type="evidence" value="ECO:0007669"/>
    <property type="project" value="InterPro"/>
</dbReference>
<keyword evidence="3" id="KW-1185">Reference proteome</keyword>
<organism evidence="3 4">
    <name type="scientific">Setaria digitata</name>
    <dbReference type="NCBI Taxonomy" id="48799"/>
    <lineage>
        <taxon>Eukaryota</taxon>
        <taxon>Metazoa</taxon>
        <taxon>Ecdysozoa</taxon>
        <taxon>Nematoda</taxon>
        <taxon>Chromadorea</taxon>
        <taxon>Rhabditida</taxon>
        <taxon>Spirurina</taxon>
        <taxon>Spiruromorpha</taxon>
        <taxon>Filarioidea</taxon>
        <taxon>Setariidae</taxon>
        <taxon>Setaria</taxon>
    </lineage>
</organism>
<dbReference type="GO" id="GO:0006508">
    <property type="term" value="P:proteolysis"/>
    <property type="evidence" value="ECO:0007669"/>
    <property type="project" value="InterPro"/>
</dbReference>
<dbReference type="CDD" id="cd02248">
    <property type="entry name" value="Peptidase_C1A"/>
    <property type="match status" value="1"/>
</dbReference>
<dbReference type="WBParaSite" id="sdigi.contig635.g9311.t1">
    <property type="protein sequence ID" value="sdigi.contig635.g9311.t1"/>
    <property type="gene ID" value="sdigi.contig635.g9311"/>
</dbReference>
<feature type="domain" description="Peptidase C1A papain C-terminal" evidence="2">
    <location>
        <begin position="5"/>
        <end position="152"/>
    </location>
</feature>
<dbReference type="Pfam" id="PF00112">
    <property type="entry name" value="Peptidase_C1"/>
    <property type="match status" value="1"/>
</dbReference>
<dbReference type="AlphaFoldDB" id="A0A915PZJ9"/>
<dbReference type="InterPro" id="IPR039417">
    <property type="entry name" value="Peptidase_C1A_papain-like"/>
</dbReference>
<dbReference type="SUPFAM" id="SSF54001">
    <property type="entry name" value="Cysteine proteinases"/>
    <property type="match status" value="1"/>
</dbReference>
<dbReference type="InterPro" id="IPR000668">
    <property type="entry name" value="Peptidase_C1A_C"/>
</dbReference>
<evidence type="ECO:0000259" key="2">
    <source>
        <dbReference type="SMART" id="SM00645"/>
    </source>
</evidence>
<comment type="similarity">
    <text evidence="1">Belongs to the peptidase C1 family.</text>
</comment>
<evidence type="ECO:0000256" key="1">
    <source>
        <dbReference type="ARBA" id="ARBA00008455"/>
    </source>
</evidence>